<name>A0ABW3K1W3_9BACT</name>
<accession>A0ABW3K1W3</accession>
<dbReference type="RefSeq" id="WP_377578332.1">
    <property type="nucleotide sequence ID" value="NZ_JBHTKA010000002.1"/>
</dbReference>
<reference evidence="2" key="1">
    <citation type="journal article" date="2019" name="Int. J. Syst. Evol. Microbiol.">
        <title>The Global Catalogue of Microorganisms (GCM) 10K type strain sequencing project: providing services to taxonomists for standard genome sequencing and annotation.</title>
        <authorList>
            <consortium name="The Broad Institute Genomics Platform"/>
            <consortium name="The Broad Institute Genome Sequencing Center for Infectious Disease"/>
            <person name="Wu L."/>
            <person name="Ma J."/>
        </authorList>
    </citation>
    <scope>NUCLEOTIDE SEQUENCE [LARGE SCALE GENOMIC DNA]</scope>
    <source>
        <strain evidence="2">CCUG 58938</strain>
    </source>
</reference>
<keyword evidence="2" id="KW-1185">Reference proteome</keyword>
<protein>
    <submittedName>
        <fullName evidence="1">Uncharacterized protein</fullName>
    </submittedName>
</protein>
<evidence type="ECO:0000313" key="2">
    <source>
        <dbReference type="Proteomes" id="UP001597112"/>
    </source>
</evidence>
<sequence>MKMVSRTIGNGYFKVTFYSNEEWQEFLEVQKMMGNDIASLEVADVKDIREGFITRWRDYTQRFYSETSPHTFIIEE</sequence>
<comment type="caution">
    <text evidence="1">The sequence shown here is derived from an EMBL/GenBank/DDBJ whole genome shotgun (WGS) entry which is preliminary data.</text>
</comment>
<proteinExistence type="predicted"/>
<dbReference type="Proteomes" id="UP001597112">
    <property type="component" value="Unassembled WGS sequence"/>
</dbReference>
<organism evidence="1 2">
    <name type="scientific">Ohtaekwangia kribbensis</name>
    <dbReference type="NCBI Taxonomy" id="688913"/>
    <lineage>
        <taxon>Bacteria</taxon>
        <taxon>Pseudomonadati</taxon>
        <taxon>Bacteroidota</taxon>
        <taxon>Cytophagia</taxon>
        <taxon>Cytophagales</taxon>
        <taxon>Fulvivirgaceae</taxon>
        <taxon>Ohtaekwangia</taxon>
    </lineage>
</organism>
<dbReference type="EMBL" id="JBHTKA010000002">
    <property type="protein sequence ID" value="MFD0999564.1"/>
    <property type="molecule type" value="Genomic_DNA"/>
</dbReference>
<gene>
    <name evidence="1" type="ORF">ACFQ21_09615</name>
</gene>
<evidence type="ECO:0000313" key="1">
    <source>
        <dbReference type="EMBL" id="MFD0999564.1"/>
    </source>
</evidence>